<sequence length="228" mass="26352">MKKILLVEDDLLLNQTLAFHLTTEGYEVISSYNAASSKDYLSKGKFDLIILDINLPDGSGFDLCKIWRGKTTTPIIFLTAKDMESDMLKGYELGAEDYITKPFHVSVFLKKVEVLLRKTSTKNIEHIYDDGNLFLNFTKRTAMLQGKNIELTTGEFNLLYLFVVNYKMVLTRNLLLEKLWDGNEKYVDQNALTMMISRIRSKIETKDKKYIKTIYGMGYQWVGDAYDE</sequence>
<dbReference type="EMBL" id="LT669839">
    <property type="protein sequence ID" value="SHD78160.1"/>
    <property type="molecule type" value="Genomic_DNA"/>
</dbReference>
<evidence type="ECO:0000313" key="10">
    <source>
        <dbReference type="EMBL" id="SHD78160.1"/>
    </source>
</evidence>
<evidence type="ECO:0000313" key="11">
    <source>
        <dbReference type="Proteomes" id="UP000245423"/>
    </source>
</evidence>
<dbReference type="GO" id="GO:0005829">
    <property type="term" value="C:cytosol"/>
    <property type="evidence" value="ECO:0007669"/>
    <property type="project" value="TreeGrafter"/>
</dbReference>
<evidence type="ECO:0000259" key="9">
    <source>
        <dbReference type="PROSITE" id="PS51755"/>
    </source>
</evidence>
<feature type="modified residue" description="4-aspartylphosphate" evidence="6">
    <location>
        <position position="52"/>
    </location>
</feature>
<keyword evidence="5" id="KW-0804">Transcription</keyword>
<name>M1ZCL5_9FIRM</name>
<dbReference type="GO" id="GO:0032993">
    <property type="term" value="C:protein-DNA complex"/>
    <property type="evidence" value="ECO:0007669"/>
    <property type="project" value="TreeGrafter"/>
</dbReference>
<feature type="domain" description="OmpR/PhoB-type" evidence="9">
    <location>
        <begin position="125"/>
        <end position="223"/>
    </location>
</feature>
<dbReference type="AlphaFoldDB" id="M1ZCL5"/>
<dbReference type="InterPro" id="IPR001789">
    <property type="entry name" value="Sig_transdc_resp-reg_receiver"/>
</dbReference>
<evidence type="ECO:0000256" key="7">
    <source>
        <dbReference type="PROSITE-ProRule" id="PRU01091"/>
    </source>
</evidence>
<accession>M1ZCL5</accession>
<dbReference type="PROSITE" id="PS51755">
    <property type="entry name" value="OMPR_PHOB"/>
    <property type="match status" value="1"/>
</dbReference>
<keyword evidence="1 6" id="KW-0597">Phosphoprotein</keyword>
<dbReference type="CDD" id="cd00383">
    <property type="entry name" value="trans_reg_C"/>
    <property type="match status" value="1"/>
</dbReference>
<evidence type="ECO:0000256" key="6">
    <source>
        <dbReference type="PROSITE-ProRule" id="PRU00169"/>
    </source>
</evidence>
<dbReference type="CDD" id="cd17574">
    <property type="entry name" value="REC_OmpR"/>
    <property type="match status" value="1"/>
</dbReference>
<evidence type="ECO:0000256" key="2">
    <source>
        <dbReference type="ARBA" id="ARBA00023012"/>
    </source>
</evidence>
<evidence type="ECO:0000256" key="3">
    <source>
        <dbReference type="ARBA" id="ARBA00023015"/>
    </source>
</evidence>
<dbReference type="HOGENOM" id="CLU_000445_30_3_9"/>
<evidence type="ECO:0000259" key="8">
    <source>
        <dbReference type="PROSITE" id="PS50110"/>
    </source>
</evidence>
<evidence type="ECO:0000256" key="1">
    <source>
        <dbReference type="ARBA" id="ARBA00022553"/>
    </source>
</evidence>
<feature type="domain" description="Response regulatory" evidence="8">
    <location>
        <begin position="3"/>
        <end position="116"/>
    </location>
</feature>
<dbReference type="Gene3D" id="3.40.50.2300">
    <property type="match status" value="1"/>
</dbReference>
<dbReference type="InterPro" id="IPR001867">
    <property type="entry name" value="OmpR/PhoB-type_DNA-bd"/>
</dbReference>
<gene>
    <name evidence="10" type="ORF">CUESP1_2828</name>
</gene>
<keyword evidence="3" id="KW-0805">Transcription regulation</keyword>
<dbReference type="SUPFAM" id="SSF52172">
    <property type="entry name" value="CheY-like"/>
    <property type="match status" value="1"/>
</dbReference>
<dbReference type="Proteomes" id="UP000245423">
    <property type="component" value="Chromosome 1"/>
</dbReference>
<keyword evidence="4 7" id="KW-0238">DNA-binding</keyword>
<evidence type="ECO:0000256" key="5">
    <source>
        <dbReference type="ARBA" id="ARBA00023163"/>
    </source>
</evidence>
<dbReference type="GO" id="GO:0000156">
    <property type="term" value="F:phosphorelay response regulator activity"/>
    <property type="evidence" value="ECO:0007669"/>
    <property type="project" value="TreeGrafter"/>
</dbReference>
<dbReference type="PANTHER" id="PTHR48111:SF40">
    <property type="entry name" value="PHOSPHATE REGULON TRANSCRIPTIONAL REGULATORY PROTEIN PHOB"/>
    <property type="match status" value="1"/>
</dbReference>
<dbReference type="InterPro" id="IPR036388">
    <property type="entry name" value="WH-like_DNA-bd_sf"/>
</dbReference>
<keyword evidence="11" id="KW-1185">Reference proteome</keyword>
<dbReference type="Gene3D" id="1.10.10.10">
    <property type="entry name" value="Winged helix-like DNA-binding domain superfamily/Winged helix DNA-binding domain"/>
    <property type="match status" value="1"/>
</dbReference>
<protein>
    <submittedName>
        <fullName evidence="10">Two-component system response regulator</fullName>
    </submittedName>
</protein>
<dbReference type="Pfam" id="PF00486">
    <property type="entry name" value="Trans_reg_C"/>
    <property type="match status" value="1"/>
</dbReference>
<dbReference type="SMART" id="SM00862">
    <property type="entry name" value="Trans_reg_C"/>
    <property type="match status" value="1"/>
</dbReference>
<feature type="DNA-binding region" description="OmpR/PhoB-type" evidence="7">
    <location>
        <begin position="125"/>
        <end position="223"/>
    </location>
</feature>
<keyword evidence="2" id="KW-0902">Two-component regulatory system</keyword>
<dbReference type="InterPro" id="IPR039420">
    <property type="entry name" value="WalR-like"/>
</dbReference>
<dbReference type="InterPro" id="IPR011006">
    <property type="entry name" value="CheY-like_superfamily"/>
</dbReference>
<organism evidence="10 11">
    <name type="scientific">[Clostridium] ultunense Esp</name>
    <dbReference type="NCBI Taxonomy" id="1288971"/>
    <lineage>
        <taxon>Bacteria</taxon>
        <taxon>Bacillati</taxon>
        <taxon>Bacillota</taxon>
        <taxon>Tissierellia</taxon>
        <taxon>Tissierellales</taxon>
        <taxon>Tepidimicrobiaceae</taxon>
        <taxon>Schnuerera</taxon>
    </lineage>
</organism>
<dbReference type="GO" id="GO:0000976">
    <property type="term" value="F:transcription cis-regulatory region binding"/>
    <property type="evidence" value="ECO:0007669"/>
    <property type="project" value="TreeGrafter"/>
</dbReference>
<dbReference type="PANTHER" id="PTHR48111">
    <property type="entry name" value="REGULATOR OF RPOS"/>
    <property type="match status" value="1"/>
</dbReference>
<dbReference type="PROSITE" id="PS50110">
    <property type="entry name" value="RESPONSE_REGULATORY"/>
    <property type="match status" value="1"/>
</dbReference>
<dbReference type="RefSeq" id="WP_005586363.1">
    <property type="nucleotide sequence ID" value="NZ_LT669839.1"/>
</dbReference>
<proteinExistence type="predicted"/>
<evidence type="ECO:0000256" key="4">
    <source>
        <dbReference type="ARBA" id="ARBA00023125"/>
    </source>
</evidence>
<dbReference type="OrthoDB" id="9790442at2"/>
<dbReference type="Pfam" id="PF00072">
    <property type="entry name" value="Response_reg"/>
    <property type="match status" value="1"/>
</dbReference>
<dbReference type="GO" id="GO:0006355">
    <property type="term" value="P:regulation of DNA-templated transcription"/>
    <property type="evidence" value="ECO:0007669"/>
    <property type="project" value="InterPro"/>
</dbReference>
<reference evidence="10 11" key="1">
    <citation type="submission" date="2016-11" db="EMBL/GenBank/DDBJ databases">
        <authorList>
            <person name="Manzoor S."/>
        </authorList>
    </citation>
    <scope>NUCLEOTIDE SEQUENCE [LARGE SCALE GENOMIC DNA]</scope>
    <source>
        <strain evidence="10">Clostridium ultunense strain Esp</strain>
    </source>
</reference>
<dbReference type="SMART" id="SM00448">
    <property type="entry name" value="REC"/>
    <property type="match status" value="1"/>
</dbReference>